<dbReference type="Gene3D" id="3.40.50.720">
    <property type="entry name" value="NAD(P)-binding Rossmann-like Domain"/>
    <property type="match status" value="1"/>
</dbReference>
<evidence type="ECO:0000259" key="4">
    <source>
        <dbReference type="Pfam" id="PF01408"/>
    </source>
</evidence>
<dbReference type="InterPro" id="IPR036291">
    <property type="entry name" value="NAD(P)-bd_dom_sf"/>
</dbReference>
<feature type="domain" description="GFO/IDH/MocA-like oxidoreductase" evidence="5">
    <location>
        <begin position="150"/>
        <end position="283"/>
    </location>
</feature>
<dbReference type="SUPFAM" id="SSF51735">
    <property type="entry name" value="NAD(P)-binding Rossmann-fold domains"/>
    <property type="match status" value="1"/>
</dbReference>
<keyword evidence="2" id="KW-0520">NAD</keyword>
<proteinExistence type="predicted"/>
<reference evidence="7" key="1">
    <citation type="journal article" date="2019" name="Int. J. Syst. Evol. Microbiol.">
        <title>The Global Catalogue of Microorganisms (GCM) 10K type strain sequencing project: providing services to taxonomists for standard genome sequencing and annotation.</title>
        <authorList>
            <consortium name="The Broad Institute Genomics Platform"/>
            <consortium name="The Broad Institute Genome Sequencing Center for Infectious Disease"/>
            <person name="Wu L."/>
            <person name="Ma J."/>
        </authorList>
    </citation>
    <scope>NUCLEOTIDE SEQUENCE [LARGE SCALE GENOMIC DNA]</scope>
    <source>
        <strain evidence="7">JCM 11483</strain>
    </source>
</reference>
<accession>A0ABP6R9G0</accession>
<dbReference type="Pfam" id="PF22725">
    <property type="entry name" value="GFO_IDH_MocA_C3"/>
    <property type="match status" value="1"/>
</dbReference>
<protein>
    <submittedName>
        <fullName evidence="6">Gfo/Idh/MocA family oxidoreductase</fullName>
    </submittedName>
</protein>
<keyword evidence="1" id="KW-0560">Oxidoreductase</keyword>
<feature type="compositionally biased region" description="Low complexity" evidence="3">
    <location>
        <begin position="1"/>
        <end position="17"/>
    </location>
</feature>
<name>A0ABP6R9G0_9MICC</name>
<dbReference type="PANTHER" id="PTHR43818">
    <property type="entry name" value="BCDNA.GH03377"/>
    <property type="match status" value="1"/>
</dbReference>
<keyword evidence="7" id="KW-1185">Reference proteome</keyword>
<dbReference type="EMBL" id="BAAAYG010000002">
    <property type="protein sequence ID" value="GAA3280140.1"/>
    <property type="molecule type" value="Genomic_DNA"/>
</dbReference>
<comment type="caution">
    <text evidence="6">The sequence shown here is derived from an EMBL/GenBank/DDBJ whole genome shotgun (WGS) entry which is preliminary data.</text>
</comment>
<feature type="region of interest" description="Disordered" evidence="3">
    <location>
        <begin position="1"/>
        <end position="20"/>
    </location>
</feature>
<dbReference type="Proteomes" id="UP001501736">
    <property type="component" value="Unassembled WGS sequence"/>
</dbReference>
<dbReference type="InterPro" id="IPR055170">
    <property type="entry name" value="GFO_IDH_MocA-like_dom"/>
</dbReference>
<evidence type="ECO:0000313" key="7">
    <source>
        <dbReference type="Proteomes" id="UP001501736"/>
    </source>
</evidence>
<feature type="domain" description="Gfo/Idh/MocA-like oxidoreductase N-terminal" evidence="4">
    <location>
        <begin position="24"/>
        <end position="139"/>
    </location>
</feature>
<dbReference type="InterPro" id="IPR050463">
    <property type="entry name" value="Gfo/Idh/MocA_oxidrdct_glycsds"/>
</dbReference>
<dbReference type="PANTHER" id="PTHR43818:SF11">
    <property type="entry name" value="BCDNA.GH03377"/>
    <property type="match status" value="1"/>
</dbReference>
<dbReference type="InterPro" id="IPR000683">
    <property type="entry name" value="Gfo/Idh/MocA-like_OxRdtase_N"/>
</dbReference>
<evidence type="ECO:0000259" key="5">
    <source>
        <dbReference type="Pfam" id="PF22725"/>
    </source>
</evidence>
<sequence>MNTSTSPQAAARPAAGSAGSGPVGVGIVGAGTISEQYLGNLTRFPDLDVRFIADIDASRAAERAADWGVPASGSFEELLADDAIEIVVNLTIPAVHVEVAKQAIAAGKHVWGEKPYALDRESGRELKQAAEAAGVRVAVAPDTFLGAGLQTALRQIREGAVGTPLTGLALFQVPGPESWHPSPEFLFARGGGPLFDVGPYYLTTLVQVFGPVRRVAATSSTARDSRVIGSGPKAGTEFPVEVPTHHSALIEFESGSSAQAVFSFDSKLPRAGFVEIAGTEGTAVFPDPNEFGGETTLHTGDGELRTVEPTGTFTTRGTGAADLARCLRSGQTERVPGELAFHTLDIMVAITEAAESGQFVEVTSTVEPSALLPDGWDPTERTL</sequence>
<organism evidence="6 7">
    <name type="scientific">Nesterenkonia halobia</name>
    <dbReference type="NCBI Taxonomy" id="37922"/>
    <lineage>
        <taxon>Bacteria</taxon>
        <taxon>Bacillati</taxon>
        <taxon>Actinomycetota</taxon>
        <taxon>Actinomycetes</taxon>
        <taxon>Micrococcales</taxon>
        <taxon>Micrococcaceae</taxon>
        <taxon>Nesterenkonia</taxon>
    </lineage>
</organism>
<evidence type="ECO:0000256" key="1">
    <source>
        <dbReference type="ARBA" id="ARBA00023002"/>
    </source>
</evidence>
<evidence type="ECO:0000256" key="2">
    <source>
        <dbReference type="ARBA" id="ARBA00023027"/>
    </source>
</evidence>
<dbReference type="Pfam" id="PF01408">
    <property type="entry name" value="GFO_IDH_MocA"/>
    <property type="match status" value="1"/>
</dbReference>
<dbReference type="Gene3D" id="3.30.360.10">
    <property type="entry name" value="Dihydrodipicolinate Reductase, domain 2"/>
    <property type="match status" value="1"/>
</dbReference>
<dbReference type="SUPFAM" id="SSF55347">
    <property type="entry name" value="Glyceraldehyde-3-phosphate dehydrogenase-like, C-terminal domain"/>
    <property type="match status" value="1"/>
</dbReference>
<evidence type="ECO:0000256" key="3">
    <source>
        <dbReference type="SAM" id="MobiDB-lite"/>
    </source>
</evidence>
<evidence type="ECO:0000313" key="6">
    <source>
        <dbReference type="EMBL" id="GAA3280140.1"/>
    </source>
</evidence>
<dbReference type="RefSeq" id="WP_344717611.1">
    <property type="nucleotide sequence ID" value="NZ_BAAAYG010000002.1"/>
</dbReference>
<gene>
    <name evidence="6" type="ORF">GCM10020260_04000</name>
</gene>